<feature type="transmembrane region" description="Helical" evidence="1">
    <location>
        <begin position="403"/>
        <end position="425"/>
    </location>
</feature>
<comment type="caution">
    <text evidence="2">The sequence shown here is derived from an EMBL/GenBank/DDBJ whole genome shotgun (WGS) entry which is preliminary data.</text>
</comment>
<keyword evidence="1" id="KW-0812">Transmembrane</keyword>
<accession>A0A2S8F641</accession>
<gene>
    <name evidence="2" type="ORF">C5Y96_19050</name>
</gene>
<sequence>MLASTVLLLSLFAADAEEGTDLTRPEGRVEQVVDVWRRRSEAFAAGEVEWEYSHNSFGRFESYWVPFNVEADSPLHATFQFFEGTTQYRSQSTDYPLLGNRFSKTNEREYYRSALLSQFSEKDTDALKQLDYSITLTSDGLRHSWKDSETEQSEYPRTIVLPQSAISSIDSLAGVSGFASDSHDHLSGVPSSVLHQLSTLPCLLTFRPFMFDSRLTEISKSVELTRGDNPFNSSLISLTLAADSSDENSLDWKLLCDPDLDFSVVRMLGSESSKTIVQCDVSYDKHASGYWIPLDWTVQIIGDDPSFIRQIARSSRTKLELSKAKTQEIDVATIPSTWINDFAANQHFLVMDDGSHWQIPDGKASWLSYEQIVAMSHGETPAGVTTDSGWPTKRQIIAALTQWPGLLFPLSILGGGMFMAIRLLAPKATDAQNVTATTEED</sequence>
<reference evidence="2 3" key="1">
    <citation type="submission" date="2018-02" db="EMBL/GenBank/DDBJ databases">
        <title>Comparative genomes isolates from brazilian mangrove.</title>
        <authorList>
            <person name="Araujo J.E."/>
            <person name="Taketani R.G."/>
            <person name="Silva M.C.P."/>
            <person name="Loureco M.V."/>
            <person name="Andreote F.D."/>
        </authorList>
    </citation>
    <scope>NUCLEOTIDE SEQUENCE [LARGE SCALE GENOMIC DNA]</scope>
    <source>
        <strain evidence="2 3">HEX-2 MGV</strain>
    </source>
</reference>
<name>A0A2S8F641_9BACT</name>
<keyword evidence="1" id="KW-1133">Transmembrane helix</keyword>
<dbReference type="RefSeq" id="WP_105356579.1">
    <property type="nucleotide sequence ID" value="NZ_PUIA01000057.1"/>
</dbReference>
<evidence type="ECO:0000313" key="3">
    <source>
        <dbReference type="Proteomes" id="UP000240009"/>
    </source>
</evidence>
<keyword evidence="1" id="KW-0472">Membrane</keyword>
<dbReference type="EMBL" id="PUIA01000057">
    <property type="protein sequence ID" value="PQO27626.1"/>
    <property type="molecule type" value="Genomic_DNA"/>
</dbReference>
<organism evidence="2 3">
    <name type="scientific">Blastopirellula marina</name>
    <dbReference type="NCBI Taxonomy" id="124"/>
    <lineage>
        <taxon>Bacteria</taxon>
        <taxon>Pseudomonadati</taxon>
        <taxon>Planctomycetota</taxon>
        <taxon>Planctomycetia</taxon>
        <taxon>Pirellulales</taxon>
        <taxon>Pirellulaceae</taxon>
        <taxon>Blastopirellula</taxon>
    </lineage>
</organism>
<evidence type="ECO:0000313" key="2">
    <source>
        <dbReference type="EMBL" id="PQO27626.1"/>
    </source>
</evidence>
<evidence type="ECO:0000256" key="1">
    <source>
        <dbReference type="SAM" id="Phobius"/>
    </source>
</evidence>
<dbReference type="OrthoDB" id="9975890at2"/>
<protein>
    <submittedName>
        <fullName evidence="2">Uncharacterized protein</fullName>
    </submittedName>
</protein>
<dbReference type="AlphaFoldDB" id="A0A2S8F641"/>
<dbReference type="Proteomes" id="UP000240009">
    <property type="component" value="Unassembled WGS sequence"/>
</dbReference>
<proteinExistence type="predicted"/>